<dbReference type="GO" id="GO:0009639">
    <property type="term" value="P:response to red or far red light"/>
    <property type="evidence" value="ECO:0007669"/>
    <property type="project" value="InterPro"/>
</dbReference>
<name>A0A8T0J3P2_CERPU</name>
<dbReference type="PANTHER" id="PTHR31161">
    <property type="entry name" value="PROTEIN GRAVITROPIC IN THE LIGHT 1"/>
    <property type="match status" value="1"/>
</dbReference>
<keyword evidence="1" id="KW-0175">Coiled coil</keyword>
<feature type="coiled-coil region" evidence="1">
    <location>
        <begin position="70"/>
        <end position="200"/>
    </location>
</feature>
<dbReference type="GO" id="GO:0009959">
    <property type="term" value="P:negative gravitropism"/>
    <property type="evidence" value="ECO:0007669"/>
    <property type="project" value="InterPro"/>
</dbReference>
<proteinExistence type="predicted"/>
<dbReference type="Proteomes" id="UP000822688">
    <property type="component" value="Chromosome 1"/>
</dbReference>
<evidence type="ECO:0000313" key="4">
    <source>
        <dbReference type="EMBL" id="KAG0590197.1"/>
    </source>
</evidence>
<dbReference type="InterPro" id="IPR056813">
    <property type="entry name" value="GIL1_IRKI_C"/>
</dbReference>
<dbReference type="EMBL" id="CM026421">
    <property type="protein sequence ID" value="KAG0590197.1"/>
    <property type="molecule type" value="Genomic_DNA"/>
</dbReference>
<evidence type="ECO:0000256" key="2">
    <source>
        <dbReference type="SAM" id="SignalP"/>
    </source>
</evidence>
<evidence type="ECO:0000259" key="3">
    <source>
        <dbReference type="Pfam" id="PF24994"/>
    </source>
</evidence>
<gene>
    <name evidence="4" type="ORF">KC19_1G080300</name>
</gene>
<comment type="caution">
    <text evidence="4">The sequence shown here is derived from an EMBL/GenBank/DDBJ whole genome shotgun (WGS) entry which is preliminary data.</text>
</comment>
<organism evidence="4 5">
    <name type="scientific">Ceratodon purpureus</name>
    <name type="common">Fire moss</name>
    <name type="synonym">Dicranum purpureum</name>
    <dbReference type="NCBI Taxonomy" id="3225"/>
    <lineage>
        <taxon>Eukaryota</taxon>
        <taxon>Viridiplantae</taxon>
        <taxon>Streptophyta</taxon>
        <taxon>Embryophyta</taxon>
        <taxon>Bryophyta</taxon>
        <taxon>Bryophytina</taxon>
        <taxon>Bryopsida</taxon>
        <taxon>Dicranidae</taxon>
        <taxon>Pseudoditrichales</taxon>
        <taxon>Ditrichaceae</taxon>
        <taxon>Ceratodon</taxon>
    </lineage>
</organism>
<feature type="chain" id="PRO_5035852056" description="GIL1/IRKI C-terminal domain-containing protein" evidence="2">
    <location>
        <begin position="25"/>
        <end position="476"/>
    </location>
</feature>
<keyword evidence="2" id="KW-0732">Signal</keyword>
<accession>A0A8T0J3P2</accession>
<evidence type="ECO:0000256" key="1">
    <source>
        <dbReference type="SAM" id="Coils"/>
    </source>
</evidence>
<dbReference type="AlphaFoldDB" id="A0A8T0J3P2"/>
<dbReference type="Pfam" id="PF24994">
    <property type="entry name" value="GIL1_IRKI_C"/>
    <property type="match status" value="1"/>
</dbReference>
<reference evidence="4" key="1">
    <citation type="submission" date="2020-06" db="EMBL/GenBank/DDBJ databases">
        <title>WGS assembly of Ceratodon purpureus strain R40.</title>
        <authorList>
            <person name="Carey S.B."/>
            <person name="Jenkins J."/>
            <person name="Shu S."/>
            <person name="Lovell J.T."/>
            <person name="Sreedasyam A."/>
            <person name="Maumus F."/>
            <person name="Tiley G.P."/>
            <person name="Fernandez-Pozo N."/>
            <person name="Barry K."/>
            <person name="Chen C."/>
            <person name="Wang M."/>
            <person name="Lipzen A."/>
            <person name="Daum C."/>
            <person name="Saski C.A."/>
            <person name="Payton A.C."/>
            <person name="Mcbreen J.C."/>
            <person name="Conrad R.E."/>
            <person name="Kollar L.M."/>
            <person name="Olsson S."/>
            <person name="Huttunen S."/>
            <person name="Landis J.B."/>
            <person name="Wickett N.J."/>
            <person name="Johnson M.G."/>
            <person name="Rensing S.A."/>
            <person name="Grimwood J."/>
            <person name="Schmutz J."/>
            <person name="Mcdaniel S.F."/>
        </authorList>
    </citation>
    <scope>NUCLEOTIDE SEQUENCE</scope>
    <source>
        <strain evidence="4">R40</strain>
    </source>
</reference>
<dbReference type="InterPro" id="IPR040225">
    <property type="entry name" value="GIL1-like"/>
</dbReference>
<protein>
    <recommendedName>
        <fullName evidence="3">GIL1/IRKI C-terminal domain-containing protein</fullName>
    </recommendedName>
</protein>
<sequence>MSRIWNFFVTRIVGLCQVCFRTLGLLPGPSYSRLLPESDLESQSEPLIASDHYQNGSAREQEYIRKTEELQQLQGERSRQKALIADLKAQLEEAGANSSSRVEELQIELQTQSSKNEELRTELQIQSGRIEELQTELQTQRSDYEERISNLEDELKENQQRIAELEDQLKRLQISKKDEIAAQAEEIQKLVKQLELAEHQNSADFAGGESFLDSGATPHLLNKVVERVNQTSGNFTKLLMPALKNGGVVCTEVAKALAPSVSFERAAHTKYVYQALVCEVLFADFESEYFNIKDNAPEILDPEQLRKENFQRYQQLTALENPEELVYEDAIESDFRKYCNKKQKDLIAALSLTGAPGVDDVGALIFGEVFGPDGIRRGDSAGTQSQVKVASAFVKFALSVFLVHKLSFSMHPIARKFRVKDAVEFKPEYMEPVVAQADSDDEDADSISLSVGFMVVPGFYVNRIVVHSRVYTVKRS</sequence>
<feature type="domain" description="GIL1/IRKI C-terminal" evidence="3">
    <location>
        <begin position="417"/>
        <end position="471"/>
    </location>
</feature>
<keyword evidence="5" id="KW-1185">Reference proteome</keyword>
<evidence type="ECO:0000313" key="5">
    <source>
        <dbReference type="Proteomes" id="UP000822688"/>
    </source>
</evidence>
<feature type="signal peptide" evidence="2">
    <location>
        <begin position="1"/>
        <end position="24"/>
    </location>
</feature>